<dbReference type="CDD" id="cd00093">
    <property type="entry name" value="HTH_XRE"/>
    <property type="match status" value="1"/>
</dbReference>
<dbReference type="EMBL" id="PJNH01000004">
    <property type="protein sequence ID" value="PKR76698.1"/>
    <property type="molecule type" value="Genomic_DNA"/>
</dbReference>
<proteinExistence type="predicted"/>
<dbReference type="InterPro" id="IPR011990">
    <property type="entry name" value="TPR-like_helical_dom_sf"/>
</dbReference>
<dbReference type="Pfam" id="PF21259">
    <property type="entry name" value="Rgg_C"/>
    <property type="match status" value="1"/>
</dbReference>
<dbReference type="Proteomes" id="UP000243524">
    <property type="component" value="Unassembled WGS sequence"/>
</dbReference>
<reference evidence="2 3" key="1">
    <citation type="submission" date="2017-06" db="EMBL/GenBank/DDBJ databases">
        <title>the draft geome sequence of Illustriluteabacillus marina B3227.</title>
        <authorList>
            <person name="He R.-H."/>
            <person name="Du Z.-J."/>
        </authorList>
    </citation>
    <scope>NUCLEOTIDE SEQUENCE [LARGE SCALE GENOMIC DNA]</scope>
    <source>
        <strain evidence="2 3">B3227</strain>
    </source>
</reference>
<dbReference type="Pfam" id="PF01381">
    <property type="entry name" value="HTH_3"/>
    <property type="match status" value="1"/>
</dbReference>
<dbReference type="AlphaFoldDB" id="A0A2I0QQV0"/>
<feature type="domain" description="HTH cro/C1-type" evidence="1">
    <location>
        <begin position="8"/>
        <end position="61"/>
    </location>
</feature>
<dbReference type="GO" id="GO:0003677">
    <property type="term" value="F:DNA binding"/>
    <property type="evidence" value="ECO:0007669"/>
    <property type="project" value="InterPro"/>
</dbReference>
<dbReference type="OrthoDB" id="34624at2"/>
<dbReference type="PANTHER" id="PTHR37038">
    <property type="entry name" value="TRANSCRIPTIONAL REGULATOR-RELATED"/>
    <property type="match status" value="1"/>
</dbReference>
<evidence type="ECO:0000259" key="1">
    <source>
        <dbReference type="PROSITE" id="PS50943"/>
    </source>
</evidence>
<evidence type="ECO:0000313" key="3">
    <source>
        <dbReference type="Proteomes" id="UP000243524"/>
    </source>
</evidence>
<sequence length="290" mass="34216">MKTYGETFRKIRKQKGYTMKQVAEGAVSVSFLSKFERGESDISIQHLVPLLEKMFITIEEFMHIYRNREHASSITIFERASDAFHSRDLKQLHRLIEEQLVLYHKSQLAPYRCNVVMLETFERIIKAEYIDEKDDGHQILLNYLFDVEVWNRYELNLYRSTMLVMSEATVINMTKIAVEKSYSDDKRLILSIIMNTLIHLLGPVNKINCEFNEQAFQHFFKIAEAHCEETYLYEKNNILQLKGIYLIKKGNLSEGIEMVTSGIELLKKYGFNKEAEKMEHYLELMIQNID</sequence>
<gene>
    <name evidence="2" type="ORF">CEY16_12835</name>
</gene>
<dbReference type="InterPro" id="IPR010057">
    <property type="entry name" value="Transcription_activator_Rgg_C"/>
</dbReference>
<keyword evidence="3" id="KW-1185">Reference proteome</keyword>
<organism evidence="2 3">
    <name type="scientific">Halalkalibacillus sediminis</name>
    <dbReference type="NCBI Taxonomy" id="2018042"/>
    <lineage>
        <taxon>Bacteria</taxon>
        <taxon>Bacillati</taxon>
        <taxon>Bacillota</taxon>
        <taxon>Bacilli</taxon>
        <taxon>Bacillales</taxon>
        <taxon>Bacillaceae</taxon>
        <taxon>Halalkalibacillus</taxon>
    </lineage>
</organism>
<dbReference type="Gene3D" id="1.25.40.10">
    <property type="entry name" value="Tetratricopeptide repeat domain"/>
    <property type="match status" value="1"/>
</dbReference>
<name>A0A2I0QQV0_9BACI</name>
<dbReference type="SUPFAM" id="SSF47413">
    <property type="entry name" value="lambda repressor-like DNA-binding domains"/>
    <property type="match status" value="1"/>
</dbReference>
<dbReference type="InterPro" id="IPR010982">
    <property type="entry name" value="Lambda_DNA-bd_dom_sf"/>
</dbReference>
<dbReference type="InterPro" id="IPR001387">
    <property type="entry name" value="Cro/C1-type_HTH"/>
</dbReference>
<dbReference type="PROSITE" id="PS50943">
    <property type="entry name" value="HTH_CROC1"/>
    <property type="match status" value="1"/>
</dbReference>
<evidence type="ECO:0000313" key="2">
    <source>
        <dbReference type="EMBL" id="PKR76698.1"/>
    </source>
</evidence>
<dbReference type="RefSeq" id="WP_101332448.1">
    <property type="nucleotide sequence ID" value="NZ_PJNH01000004.1"/>
</dbReference>
<dbReference type="InterPro" id="IPR053163">
    <property type="entry name" value="HTH-type_regulator_Rgg"/>
</dbReference>
<dbReference type="SMART" id="SM00530">
    <property type="entry name" value="HTH_XRE"/>
    <property type="match status" value="1"/>
</dbReference>
<comment type="caution">
    <text evidence="2">The sequence shown here is derived from an EMBL/GenBank/DDBJ whole genome shotgun (WGS) entry which is preliminary data.</text>
</comment>
<dbReference type="NCBIfam" id="TIGR01716">
    <property type="entry name" value="RGG_Cterm"/>
    <property type="match status" value="1"/>
</dbReference>
<protein>
    <recommendedName>
        <fullName evidence="1">HTH cro/C1-type domain-containing protein</fullName>
    </recommendedName>
</protein>
<dbReference type="PANTHER" id="PTHR37038:SF12">
    <property type="entry name" value="TRANSCRIPTIONAL REGULATOR"/>
    <property type="match status" value="1"/>
</dbReference>
<accession>A0A2I0QQV0</accession>